<evidence type="ECO:0000256" key="2">
    <source>
        <dbReference type="ARBA" id="ARBA00022801"/>
    </source>
</evidence>
<gene>
    <name evidence="6" type="ORF">BC751_2845</name>
</gene>
<dbReference type="Pfam" id="PF00128">
    <property type="entry name" value="Alpha-amylase"/>
    <property type="match status" value="1"/>
</dbReference>
<dbReference type="SUPFAM" id="SSF51011">
    <property type="entry name" value="Glycosyl hydrolase domain"/>
    <property type="match status" value="1"/>
</dbReference>
<feature type="domain" description="Glycosyl hydrolase family 13 catalytic" evidence="5">
    <location>
        <begin position="181"/>
        <end position="591"/>
    </location>
</feature>
<dbReference type="InterPro" id="IPR004193">
    <property type="entry name" value="Glyco_hydro_13_N"/>
</dbReference>
<reference evidence="6 7" key="1">
    <citation type="submission" date="2019-02" db="EMBL/GenBank/DDBJ databases">
        <title>Genomic Encyclopedia of Archaeal and Bacterial Type Strains, Phase II (KMG-II): from individual species to whole genera.</title>
        <authorList>
            <person name="Goeker M."/>
        </authorList>
    </citation>
    <scope>NUCLEOTIDE SEQUENCE [LARGE SCALE GENOMIC DNA]</scope>
    <source>
        <strain evidence="6 7">DSM 21411</strain>
    </source>
</reference>
<dbReference type="InterPro" id="IPR013783">
    <property type="entry name" value="Ig-like_fold"/>
</dbReference>
<accession>A0A4Q7PEH5</accession>
<protein>
    <submittedName>
        <fullName evidence="6">Glycogen operon protein</fullName>
    </submittedName>
</protein>
<evidence type="ECO:0000259" key="5">
    <source>
        <dbReference type="SMART" id="SM00642"/>
    </source>
</evidence>
<dbReference type="InterPro" id="IPR013780">
    <property type="entry name" value="Glyco_hydro_b"/>
</dbReference>
<comment type="caution">
    <text evidence="6">The sequence shown here is derived from an EMBL/GenBank/DDBJ whole genome shotgun (WGS) entry which is preliminary data.</text>
</comment>
<dbReference type="InterPro" id="IPR048650">
    <property type="entry name" value="ISOA1-3-like_C"/>
</dbReference>
<dbReference type="Pfam" id="PF02922">
    <property type="entry name" value="CBM_48"/>
    <property type="match status" value="1"/>
</dbReference>
<dbReference type="GO" id="GO:0019156">
    <property type="term" value="F:isoamylase activity"/>
    <property type="evidence" value="ECO:0007669"/>
    <property type="project" value="UniProtKB-ARBA"/>
</dbReference>
<dbReference type="InterPro" id="IPR017853">
    <property type="entry name" value="GH"/>
</dbReference>
<comment type="similarity">
    <text evidence="1">Belongs to the glycosyl hydrolase 13 family.</text>
</comment>
<keyword evidence="2" id="KW-0378">Hydrolase</keyword>
<keyword evidence="3" id="KW-0809">Transit peptide</keyword>
<keyword evidence="4" id="KW-0326">Glycosidase</keyword>
<dbReference type="InterPro" id="IPR006047">
    <property type="entry name" value="GH13_cat_dom"/>
</dbReference>
<dbReference type="Gene3D" id="2.60.40.1180">
    <property type="entry name" value="Golgi alpha-mannosidase II"/>
    <property type="match status" value="1"/>
</dbReference>
<dbReference type="Pfam" id="PF21156">
    <property type="entry name" value="ISOA1-3_C"/>
    <property type="match status" value="1"/>
</dbReference>
<dbReference type="GO" id="GO:0005980">
    <property type="term" value="P:glycogen catabolic process"/>
    <property type="evidence" value="ECO:0007669"/>
    <property type="project" value="InterPro"/>
</dbReference>
<evidence type="ECO:0000313" key="6">
    <source>
        <dbReference type="EMBL" id="RZS97242.1"/>
    </source>
</evidence>
<dbReference type="InterPro" id="IPR011837">
    <property type="entry name" value="Glycogen_debranch_GlgX"/>
</dbReference>
<evidence type="ECO:0000256" key="1">
    <source>
        <dbReference type="ARBA" id="ARBA00008061"/>
    </source>
</evidence>
<organism evidence="6 7">
    <name type="scientific">Cecembia calidifontis</name>
    <dbReference type="NCBI Taxonomy" id="1187080"/>
    <lineage>
        <taxon>Bacteria</taxon>
        <taxon>Pseudomonadati</taxon>
        <taxon>Bacteroidota</taxon>
        <taxon>Cytophagia</taxon>
        <taxon>Cytophagales</taxon>
        <taxon>Cyclobacteriaceae</taxon>
        <taxon>Cecembia</taxon>
    </lineage>
</organism>
<keyword evidence="7" id="KW-1185">Reference proteome</keyword>
<dbReference type="CDD" id="cd02856">
    <property type="entry name" value="E_set_GDE_Isoamylase_N"/>
    <property type="match status" value="1"/>
</dbReference>
<dbReference type="PANTHER" id="PTHR43002">
    <property type="entry name" value="GLYCOGEN DEBRANCHING ENZYME"/>
    <property type="match status" value="1"/>
</dbReference>
<proteinExistence type="inferred from homology"/>
<dbReference type="SUPFAM" id="SSF51445">
    <property type="entry name" value="(Trans)glycosidases"/>
    <property type="match status" value="1"/>
</dbReference>
<name>A0A4Q7PEH5_9BACT</name>
<dbReference type="Gene3D" id="2.60.40.10">
    <property type="entry name" value="Immunoglobulins"/>
    <property type="match status" value="1"/>
</dbReference>
<dbReference type="InterPro" id="IPR044505">
    <property type="entry name" value="GlgX_Isoamylase_N_E_set"/>
</dbReference>
<dbReference type="GO" id="GO:0004135">
    <property type="term" value="F:amylo-alpha-1,6-glucosidase activity"/>
    <property type="evidence" value="ECO:0007669"/>
    <property type="project" value="InterPro"/>
</dbReference>
<evidence type="ECO:0000256" key="3">
    <source>
        <dbReference type="ARBA" id="ARBA00022946"/>
    </source>
</evidence>
<dbReference type="CDD" id="cd11326">
    <property type="entry name" value="AmyAc_Glg_debranch"/>
    <property type="match status" value="1"/>
</dbReference>
<dbReference type="EMBL" id="SGXG01000001">
    <property type="protein sequence ID" value="RZS97242.1"/>
    <property type="molecule type" value="Genomic_DNA"/>
</dbReference>
<dbReference type="SUPFAM" id="SSF81296">
    <property type="entry name" value="E set domains"/>
    <property type="match status" value="1"/>
</dbReference>
<dbReference type="InterPro" id="IPR014756">
    <property type="entry name" value="Ig_E-set"/>
</dbReference>
<dbReference type="SMART" id="SM00642">
    <property type="entry name" value="Aamy"/>
    <property type="match status" value="1"/>
</dbReference>
<dbReference type="Proteomes" id="UP000292209">
    <property type="component" value="Unassembled WGS sequence"/>
</dbReference>
<dbReference type="NCBIfam" id="TIGR02100">
    <property type="entry name" value="glgX_debranch"/>
    <property type="match status" value="1"/>
</dbReference>
<dbReference type="AlphaFoldDB" id="A0A4Q7PEH5"/>
<sequence>MIQISPVLKFLLNYPNFLMTSSSNHYKVSIGQSFPIGATKMDGGINFVIYSKHATAVDLLLFDQVDDLVPSQVIKLDKTKNKTYHYWHVFVEGISTGQLYGYRIYGPYLPDKGHRFDPSKVILDPYGKSVAIPKNYDRKALSKFGNDQAPSMKSVIVDLDLYDWEGDLHPKTPFSQTIIYELHVGGFTKNPNSGVDPVKRGTFLGLIDKIPYLKELGITAVELLPVFQFDVQDAPEGLTNYWGYSPVSFFSLHQGYSSDPDNPLQVLDDFRDMVKAFHKAGIEVILDVVFNHTAENKENGPTYSFRGIDNSVYYLLNGDKSQYKDYSGTGNTLNANQSIVRRLILSSLHFWVRDMHIDGFRFDLASILSRDEYGNPVENPPILWDIESDPVFAGTKLIAEAWDAAGLYQVGTFIGDSWKEWNGKFRDDIRGFLNGQKGKVSEFVTRLIGSPDLYQKKDSIPEQSINFVTCHDGFTLNDLVSYNEKHNEANGEKNRDGHNENFSWNFGIEGPTDNPKILALRRRQMKNFHVVNLLSMGAPMILMGDEVCRTQMGNNNAYCQDNEIAWFDWSLVEKNQDMLRFVKMLIQTRLRRGTAHPEFNMSLKDLLNQPLITWHGAKLNQPDWSYNSHSIAVTVISLNREMALHYIFNAYHQDIEFELPTTIGKYKAKWRIWIDTAQDYPNDICSWNEAKPIKNGKYLAEAHSTVILLTHLGSVRK</sequence>
<dbReference type="Gene3D" id="3.20.20.80">
    <property type="entry name" value="Glycosidases"/>
    <property type="match status" value="1"/>
</dbReference>
<evidence type="ECO:0000256" key="4">
    <source>
        <dbReference type="ARBA" id="ARBA00023295"/>
    </source>
</evidence>
<evidence type="ECO:0000313" key="7">
    <source>
        <dbReference type="Proteomes" id="UP000292209"/>
    </source>
</evidence>